<organism evidence="2 3">
    <name type="scientific">Halopolyspora algeriensis</name>
    <dbReference type="NCBI Taxonomy" id="1500506"/>
    <lineage>
        <taxon>Bacteria</taxon>
        <taxon>Bacillati</taxon>
        <taxon>Actinomycetota</taxon>
        <taxon>Actinomycetes</taxon>
        <taxon>Actinomycetes incertae sedis</taxon>
        <taxon>Halopolyspora</taxon>
    </lineage>
</organism>
<sequence>MGAFWVQVVLVAGAFAAIAVLVACGQRSGPRTLGASGKESVRYQEDRGGHTPDRVVRDVRVVRDTWMVPLNRCEQAVHRASRAVEAISSVRARRGLSGVVHRMAAELPNVRALVELGRGLEAGGARGDAPKVAGQHDMARHIHQQLAEAATRFGAVTDALLVSVLDLVAHPDLCRLYEQTNTLRDQFPLLRPMSAILGPDVAAQAAPAPFDTAVGGGMGRARPGQSGSPIGAHRGDT</sequence>
<evidence type="ECO:0000256" key="1">
    <source>
        <dbReference type="SAM" id="MobiDB-lite"/>
    </source>
</evidence>
<comment type="caution">
    <text evidence="2">The sequence shown here is derived from an EMBL/GenBank/DDBJ whole genome shotgun (WGS) entry which is preliminary data.</text>
</comment>
<proteinExistence type="predicted"/>
<accession>A0A368W2F9</accession>
<dbReference type="EMBL" id="QPJC01000001">
    <property type="protein sequence ID" value="RCW46873.1"/>
    <property type="molecule type" value="Genomic_DNA"/>
</dbReference>
<keyword evidence="3" id="KW-1185">Reference proteome</keyword>
<gene>
    <name evidence="2" type="ORF">DFQ14_101213</name>
</gene>
<dbReference type="RefSeq" id="WP_179951456.1">
    <property type="nucleotide sequence ID" value="NZ_QPJC01000001.1"/>
</dbReference>
<reference evidence="2 3" key="1">
    <citation type="submission" date="2018-07" db="EMBL/GenBank/DDBJ databases">
        <title>Genomic Encyclopedia of Type Strains, Phase III (KMG-III): the genomes of soil and plant-associated and newly described type strains.</title>
        <authorList>
            <person name="Whitman W."/>
        </authorList>
    </citation>
    <scope>NUCLEOTIDE SEQUENCE [LARGE SCALE GENOMIC DNA]</scope>
    <source>
        <strain evidence="2 3">CECT 8575</strain>
    </source>
</reference>
<dbReference type="Proteomes" id="UP000253495">
    <property type="component" value="Unassembled WGS sequence"/>
</dbReference>
<protein>
    <submittedName>
        <fullName evidence="2">Uncharacterized protein</fullName>
    </submittedName>
</protein>
<name>A0A368W2F9_9ACTN</name>
<evidence type="ECO:0000313" key="3">
    <source>
        <dbReference type="Proteomes" id="UP000253495"/>
    </source>
</evidence>
<dbReference type="AlphaFoldDB" id="A0A368W2F9"/>
<feature type="region of interest" description="Disordered" evidence="1">
    <location>
        <begin position="214"/>
        <end position="237"/>
    </location>
</feature>
<evidence type="ECO:0000313" key="2">
    <source>
        <dbReference type="EMBL" id="RCW46873.1"/>
    </source>
</evidence>